<evidence type="ECO:0000256" key="5">
    <source>
        <dbReference type="ARBA" id="ARBA00022801"/>
    </source>
</evidence>
<dbReference type="Proteomes" id="UP000270261">
    <property type="component" value="Unassembled WGS sequence"/>
</dbReference>
<dbReference type="InterPro" id="IPR050556">
    <property type="entry name" value="Type_II_TA_system_RNase"/>
</dbReference>
<dbReference type="GO" id="GO:0004540">
    <property type="term" value="F:RNA nuclease activity"/>
    <property type="evidence" value="ECO:0007669"/>
    <property type="project" value="InterPro"/>
</dbReference>
<keyword evidence="5 8" id="KW-0378">Hydrolase</keyword>
<evidence type="ECO:0000313" key="11">
    <source>
        <dbReference type="Proteomes" id="UP000270261"/>
    </source>
</evidence>
<protein>
    <recommendedName>
        <fullName evidence="8">Ribonuclease VapC</fullName>
        <shortName evidence="8">RNase VapC</shortName>
        <ecNumber evidence="8">3.1.-.-</ecNumber>
    </recommendedName>
    <alternativeName>
        <fullName evidence="8">Toxin VapC</fullName>
    </alternativeName>
</protein>
<dbReference type="PANTHER" id="PTHR33653">
    <property type="entry name" value="RIBONUCLEASE VAPC2"/>
    <property type="match status" value="1"/>
</dbReference>
<keyword evidence="2 8" id="KW-1277">Toxin-antitoxin system</keyword>
<accession>A0A3R8NR15</accession>
<evidence type="ECO:0000256" key="1">
    <source>
        <dbReference type="ARBA" id="ARBA00001946"/>
    </source>
</evidence>
<gene>
    <name evidence="8" type="primary">vapC</name>
    <name evidence="10" type="ORF">EHV23_10985</name>
</gene>
<dbReference type="AlphaFoldDB" id="A0A3R8NR15"/>
<evidence type="ECO:0000256" key="4">
    <source>
        <dbReference type="ARBA" id="ARBA00022723"/>
    </source>
</evidence>
<dbReference type="CDD" id="cd09881">
    <property type="entry name" value="PIN_VapC4-5_FitB-like"/>
    <property type="match status" value="1"/>
</dbReference>
<keyword evidence="8" id="KW-0800">Toxin</keyword>
<dbReference type="InterPro" id="IPR029060">
    <property type="entry name" value="PIN-like_dom_sf"/>
</dbReference>
<comment type="caution">
    <text evidence="10">The sequence shown here is derived from an EMBL/GenBank/DDBJ whole genome shotgun (WGS) entry which is preliminary data.</text>
</comment>
<comment type="similarity">
    <text evidence="7 8">Belongs to the PINc/VapC protein family.</text>
</comment>
<sequence>MSRARYLLDTNICIYIINRRPPEVVLRFDGLSFGDVAVSSITVAELDYGAAKSGSERNRAALQKFLAPLEVLPFDDEATRHYGSLRARLERLGTPIGPLDMLIAAHALALDCVLVTNNVREFSRVPMLRLENWVD</sequence>
<evidence type="ECO:0000256" key="7">
    <source>
        <dbReference type="ARBA" id="ARBA00038093"/>
    </source>
</evidence>
<dbReference type="GO" id="GO:0000287">
    <property type="term" value="F:magnesium ion binding"/>
    <property type="evidence" value="ECO:0007669"/>
    <property type="project" value="UniProtKB-UniRule"/>
</dbReference>
<comment type="function">
    <text evidence="8">Toxic component of a toxin-antitoxin (TA) system. An RNase.</text>
</comment>
<reference evidence="10 11" key="1">
    <citation type="submission" date="2018-11" db="EMBL/GenBank/DDBJ databases">
        <title>Genome sequencing of Lautropia sp. KCOM 2505 (= ChDC F240).</title>
        <authorList>
            <person name="Kook J.-K."/>
            <person name="Park S.-N."/>
            <person name="Lim Y.K."/>
        </authorList>
    </citation>
    <scope>NUCLEOTIDE SEQUENCE [LARGE SCALE GENOMIC DNA]</scope>
    <source>
        <strain evidence="10 11">KCOM 2505</strain>
    </source>
</reference>
<dbReference type="GO" id="GO:0090729">
    <property type="term" value="F:toxin activity"/>
    <property type="evidence" value="ECO:0007669"/>
    <property type="project" value="UniProtKB-KW"/>
</dbReference>
<dbReference type="GO" id="GO:0016787">
    <property type="term" value="F:hydrolase activity"/>
    <property type="evidence" value="ECO:0007669"/>
    <property type="project" value="UniProtKB-KW"/>
</dbReference>
<dbReference type="EMBL" id="RRUE01000002">
    <property type="protein sequence ID" value="RRN43909.1"/>
    <property type="molecule type" value="Genomic_DNA"/>
</dbReference>
<evidence type="ECO:0000256" key="6">
    <source>
        <dbReference type="ARBA" id="ARBA00022842"/>
    </source>
</evidence>
<dbReference type="OrthoDB" id="9796690at2"/>
<evidence type="ECO:0000256" key="8">
    <source>
        <dbReference type="HAMAP-Rule" id="MF_00265"/>
    </source>
</evidence>
<dbReference type="HAMAP" id="MF_00265">
    <property type="entry name" value="VapC_Nob1"/>
    <property type="match status" value="1"/>
</dbReference>
<evidence type="ECO:0000256" key="3">
    <source>
        <dbReference type="ARBA" id="ARBA00022722"/>
    </source>
</evidence>
<keyword evidence="4 8" id="KW-0479">Metal-binding</keyword>
<feature type="binding site" evidence="8">
    <location>
        <position position="100"/>
    </location>
    <ligand>
        <name>Mg(2+)</name>
        <dbReference type="ChEBI" id="CHEBI:18420"/>
    </ligand>
</feature>
<feature type="binding site" evidence="8">
    <location>
        <position position="9"/>
    </location>
    <ligand>
        <name>Mg(2+)</name>
        <dbReference type="ChEBI" id="CHEBI:18420"/>
    </ligand>
</feature>
<evidence type="ECO:0000313" key="10">
    <source>
        <dbReference type="EMBL" id="RRN43909.1"/>
    </source>
</evidence>
<comment type="cofactor">
    <cofactor evidence="1 8">
        <name>Mg(2+)</name>
        <dbReference type="ChEBI" id="CHEBI:18420"/>
    </cofactor>
</comment>
<keyword evidence="11" id="KW-1185">Reference proteome</keyword>
<dbReference type="Gene3D" id="3.40.50.1010">
    <property type="entry name" value="5'-nuclease"/>
    <property type="match status" value="1"/>
</dbReference>
<dbReference type="Pfam" id="PF01850">
    <property type="entry name" value="PIN"/>
    <property type="match status" value="1"/>
</dbReference>
<evidence type="ECO:0000256" key="2">
    <source>
        <dbReference type="ARBA" id="ARBA00022649"/>
    </source>
</evidence>
<dbReference type="SMART" id="SM00670">
    <property type="entry name" value="PINc"/>
    <property type="match status" value="1"/>
</dbReference>
<organism evidence="10 11">
    <name type="scientific">Lautropia dentalis</name>
    <dbReference type="NCBI Taxonomy" id="2490857"/>
    <lineage>
        <taxon>Bacteria</taxon>
        <taxon>Pseudomonadati</taxon>
        <taxon>Pseudomonadota</taxon>
        <taxon>Betaproteobacteria</taxon>
        <taxon>Burkholderiales</taxon>
        <taxon>Burkholderiaceae</taxon>
        <taxon>Lautropia</taxon>
    </lineage>
</organism>
<dbReference type="PANTHER" id="PTHR33653:SF1">
    <property type="entry name" value="RIBONUCLEASE VAPC2"/>
    <property type="match status" value="1"/>
</dbReference>
<feature type="domain" description="PIN" evidence="9">
    <location>
        <begin position="4"/>
        <end position="123"/>
    </location>
</feature>
<keyword evidence="6 8" id="KW-0460">Magnesium</keyword>
<evidence type="ECO:0000259" key="9">
    <source>
        <dbReference type="SMART" id="SM00670"/>
    </source>
</evidence>
<name>A0A3R8NR15_9BURK</name>
<dbReference type="RefSeq" id="WP_125096109.1">
    <property type="nucleotide sequence ID" value="NZ_RRUE01000002.1"/>
</dbReference>
<keyword evidence="3 8" id="KW-0540">Nuclease</keyword>
<dbReference type="InterPro" id="IPR002716">
    <property type="entry name" value="PIN_dom"/>
</dbReference>
<proteinExistence type="inferred from homology"/>
<dbReference type="InterPro" id="IPR022907">
    <property type="entry name" value="VapC_family"/>
</dbReference>
<dbReference type="SUPFAM" id="SSF88723">
    <property type="entry name" value="PIN domain-like"/>
    <property type="match status" value="1"/>
</dbReference>
<dbReference type="EC" id="3.1.-.-" evidence="8"/>